<sequence>MNDVHVHSQHESKLLSMLVEIRRAIYARIIHGQTHAFLSQGRLQLSVCLQPSLGDDRHDGRERKPTAEGSPDTTWARRLRSSWGAHWECKEAAYAENLHEHSRNNIGNLLFVCKKMFLDVCDFVSEGTAINITDLDTLDVLLQTPFEPSSDLNRPWNFWDHTRPAIHKLNIALRLPLAFYEALQEDENLVLVTNHDTSVELNKCASAWARLWQATCQLPQLRSLHIWLDHDDRPSWSFVNERVALRQIIAALIARMQACSEEQTTPHMDITFNLPKLHPRYARPDTHFFEESPPQPFYIERRIRQRFHCQEWASGSMSAVYKADFPVMHEWPEMCEESDKEFHGVVGTTLQEDYMTLEEVEDFERKLWERRENVYDLITDFSGFQDEDNAYMHRLQTRRS</sequence>
<evidence type="ECO:0000259" key="1">
    <source>
        <dbReference type="Pfam" id="PF24864"/>
    </source>
</evidence>
<reference evidence="3" key="2">
    <citation type="journal article" date="2018" name="Nat. Commun.">
        <title>Extreme sensitivity to ultraviolet light in the fungal pathogen causing white-nose syndrome of bats.</title>
        <authorList>
            <person name="Palmer J.M."/>
            <person name="Drees K.P."/>
            <person name="Foster J.T."/>
            <person name="Lindner D.L."/>
        </authorList>
    </citation>
    <scope>NUCLEOTIDE SEQUENCE [LARGE SCALE GENOMIC DNA]</scope>
    <source>
        <strain evidence="3">UAMH 10579</strain>
    </source>
</reference>
<dbReference type="AlphaFoldDB" id="A0A1B8GH71"/>
<organism evidence="2 3">
    <name type="scientific">Pseudogymnoascus verrucosus</name>
    <dbReference type="NCBI Taxonomy" id="342668"/>
    <lineage>
        <taxon>Eukaryota</taxon>
        <taxon>Fungi</taxon>
        <taxon>Dikarya</taxon>
        <taxon>Ascomycota</taxon>
        <taxon>Pezizomycotina</taxon>
        <taxon>Leotiomycetes</taxon>
        <taxon>Thelebolales</taxon>
        <taxon>Thelebolaceae</taxon>
        <taxon>Pseudogymnoascus</taxon>
    </lineage>
</organism>
<dbReference type="EMBL" id="KV460237">
    <property type="protein sequence ID" value="OBT95189.1"/>
    <property type="molecule type" value="Genomic_DNA"/>
</dbReference>
<dbReference type="GeneID" id="28840969"/>
<proteinExistence type="predicted"/>
<keyword evidence="3" id="KW-1185">Reference proteome</keyword>
<dbReference type="OrthoDB" id="4757095at2759"/>
<dbReference type="RefSeq" id="XP_018128922.1">
    <property type="nucleotide sequence ID" value="XM_018277016.2"/>
</dbReference>
<reference evidence="2 3" key="1">
    <citation type="submission" date="2016-03" db="EMBL/GenBank/DDBJ databases">
        <title>Comparative genomics of Pseudogymnoascus destructans, the fungus causing white-nose syndrome of bats.</title>
        <authorList>
            <person name="Palmer J.M."/>
            <person name="Drees K.P."/>
            <person name="Foster J.T."/>
            <person name="Lindner D.L."/>
        </authorList>
    </citation>
    <scope>NUCLEOTIDE SEQUENCE [LARGE SCALE GENOMIC DNA]</scope>
    <source>
        <strain evidence="2 3">UAMH 10579</strain>
    </source>
</reference>
<accession>A0A1B8GH71</accession>
<evidence type="ECO:0000313" key="2">
    <source>
        <dbReference type="EMBL" id="OBT95189.1"/>
    </source>
</evidence>
<name>A0A1B8GH71_9PEZI</name>
<evidence type="ECO:0000313" key="3">
    <source>
        <dbReference type="Proteomes" id="UP000091956"/>
    </source>
</evidence>
<protein>
    <recommendedName>
        <fullName evidence="1">DUF7730 domain-containing protein</fullName>
    </recommendedName>
</protein>
<dbReference type="STRING" id="342668.A0A1B8GH71"/>
<gene>
    <name evidence="2" type="ORF">VE01_07583</name>
</gene>
<dbReference type="Pfam" id="PF24864">
    <property type="entry name" value="DUF7730"/>
    <property type="match status" value="1"/>
</dbReference>
<feature type="domain" description="DUF7730" evidence="1">
    <location>
        <begin position="7"/>
        <end position="251"/>
    </location>
</feature>
<dbReference type="Proteomes" id="UP000091956">
    <property type="component" value="Unassembled WGS sequence"/>
</dbReference>
<dbReference type="InterPro" id="IPR056632">
    <property type="entry name" value="DUF7730"/>
</dbReference>